<proteinExistence type="predicted"/>
<evidence type="ECO:0000256" key="1">
    <source>
        <dbReference type="SAM" id="SignalP"/>
    </source>
</evidence>
<evidence type="ECO:0000313" key="3">
    <source>
        <dbReference type="Proteomes" id="UP001352263"/>
    </source>
</evidence>
<dbReference type="Proteomes" id="UP001352263">
    <property type="component" value="Unassembled WGS sequence"/>
</dbReference>
<evidence type="ECO:0000313" key="2">
    <source>
        <dbReference type="EMBL" id="MEC4718532.1"/>
    </source>
</evidence>
<feature type="signal peptide" evidence="1">
    <location>
        <begin position="1"/>
        <end position="22"/>
    </location>
</feature>
<keyword evidence="1" id="KW-0732">Signal</keyword>
<organism evidence="2 3">
    <name type="scientific">Noviherbaspirillum album</name>
    <dbReference type="NCBI Taxonomy" id="3080276"/>
    <lineage>
        <taxon>Bacteria</taxon>
        <taxon>Pseudomonadati</taxon>
        <taxon>Pseudomonadota</taxon>
        <taxon>Betaproteobacteria</taxon>
        <taxon>Burkholderiales</taxon>
        <taxon>Oxalobacteraceae</taxon>
        <taxon>Noviherbaspirillum</taxon>
    </lineage>
</organism>
<dbReference type="EMBL" id="JAWIIV010000003">
    <property type="protein sequence ID" value="MEC4718532.1"/>
    <property type="molecule type" value="Genomic_DNA"/>
</dbReference>
<dbReference type="RefSeq" id="WP_326505268.1">
    <property type="nucleotide sequence ID" value="NZ_JAWIIV010000003.1"/>
</dbReference>
<keyword evidence="3" id="KW-1185">Reference proteome</keyword>
<comment type="caution">
    <text evidence="2">The sequence shown here is derived from an EMBL/GenBank/DDBJ whole genome shotgun (WGS) entry which is preliminary data.</text>
</comment>
<protein>
    <submittedName>
        <fullName evidence="2">Uncharacterized protein</fullName>
    </submittedName>
</protein>
<feature type="chain" id="PRO_5045254524" evidence="1">
    <location>
        <begin position="23"/>
        <end position="82"/>
    </location>
</feature>
<name>A0ABU6J4H2_9BURK</name>
<sequence>MTSMLMSVCAAIVLSACGGAPADEDLLRAAGGAALPNAASSKFHATSSEFNPAVWDHHTWDECDCGRNAAPIGNVPWTQMKP</sequence>
<gene>
    <name evidence="2" type="ORF">RY831_05195</name>
</gene>
<accession>A0ABU6J4H2</accession>
<reference evidence="2 3" key="1">
    <citation type="submission" date="2023-10" db="EMBL/GenBank/DDBJ databases">
        <title>Noviherbaspirillum sp. CPCC 100848 genome assembly.</title>
        <authorList>
            <person name="Li X.Y."/>
            <person name="Fang X.M."/>
        </authorList>
    </citation>
    <scope>NUCLEOTIDE SEQUENCE [LARGE SCALE GENOMIC DNA]</scope>
    <source>
        <strain evidence="2 3">CPCC 100848</strain>
    </source>
</reference>